<name>A0A2T2YUV0_9NOCA</name>
<reference evidence="2 3" key="1">
    <citation type="submission" date="2018-02" db="EMBL/GenBank/DDBJ databases">
        <title>8 Nocardia nova and 1 Nocardia cyriacigeorgica strain used for evolution to TMP-SMX.</title>
        <authorList>
            <person name="Mehta H."/>
            <person name="Weng J."/>
            <person name="Shamoo Y."/>
        </authorList>
    </citation>
    <scope>NUCLEOTIDE SEQUENCE [LARGE SCALE GENOMIC DNA]</scope>
    <source>
        <strain evidence="2 3">ATCC 33727</strain>
    </source>
</reference>
<evidence type="ECO:0000313" key="3">
    <source>
        <dbReference type="Proteomes" id="UP000241647"/>
    </source>
</evidence>
<dbReference type="AlphaFoldDB" id="A0A2T2YUV0"/>
<dbReference type="InterPro" id="IPR025447">
    <property type="entry name" value="DUF4192"/>
</dbReference>
<evidence type="ECO:0000256" key="1">
    <source>
        <dbReference type="SAM" id="MobiDB-lite"/>
    </source>
</evidence>
<proteinExistence type="predicted"/>
<feature type="compositionally biased region" description="Low complexity" evidence="1">
    <location>
        <begin position="21"/>
        <end position="37"/>
    </location>
</feature>
<dbReference type="EMBL" id="PYHS01000018">
    <property type="protein sequence ID" value="PSR59292.1"/>
    <property type="molecule type" value="Genomic_DNA"/>
</dbReference>
<accession>A0A2T2YUV0</accession>
<comment type="caution">
    <text evidence="2">The sequence shown here is derived from an EMBL/GenBank/DDBJ whole genome shotgun (WGS) entry which is preliminary data.</text>
</comment>
<feature type="compositionally biased region" description="Low complexity" evidence="1">
    <location>
        <begin position="97"/>
        <end position="129"/>
    </location>
</feature>
<feature type="region of interest" description="Disordered" evidence="1">
    <location>
        <begin position="1"/>
        <end position="158"/>
    </location>
</feature>
<organism evidence="2 3">
    <name type="scientific">Nocardia nova</name>
    <dbReference type="NCBI Taxonomy" id="37330"/>
    <lineage>
        <taxon>Bacteria</taxon>
        <taxon>Bacillati</taxon>
        <taxon>Actinomycetota</taxon>
        <taxon>Actinomycetes</taxon>
        <taxon>Mycobacteriales</taxon>
        <taxon>Nocardiaceae</taxon>
        <taxon>Nocardia</taxon>
    </lineage>
</organism>
<dbReference type="Proteomes" id="UP000241647">
    <property type="component" value="Unassembled WGS sequence"/>
</dbReference>
<feature type="region of interest" description="Disordered" evidence="1">
    <location>
        <begin position="237"/>
        <end position="305"/>
    </location>
</feature>
<sequence>MTTHTGPSRPSTDRPDAVRTPSPSSAASHPDAASPEADTIRVVTGPGTSPLPESTVREGVPGREDCSATAGHARKAGHGGPEGTSAAAGHARKVTNASGATRGTRAAEGEAATGSERDAASPPSSPRIAPRAHRICRSQDGVTRTTGGRTGGSTAEAGPVPLHCATFRGGARVDAPRDACAGTRCAAVRECVGAEDGCGDSTGPKRRWRCEADQVLRPRADICGRDSGDEEYGAVHNADGMVDAGGDTAKSSPSQRDMPPEPAGSVADTPITGPGSTPPGGNGHDSEAEPGLSGRGDGGTSGDLVEDAMGHHTRAEGVEQLWTATALTMNEPAEFIAAVPALLGFRPQRSLVACLLLRSRKYPGAVYLGAVARHDLDVAGCGAWVRLAGQLAAICGREQAVGVVTLIVDDRATAPRAGRAGRRAARHRDLVRVLDGALRSQDVLLAEAWAVGEITPGADWWSVLDPDSAGTQADPVASPVALAQVLDGRPIRGSRTELTAAVAEDMPLRVEIDAVIGSAAEAARLRFRRALRAGEPRSYSRAALDMVLWQISTVESGDELDPRELADLAVAVRDTAVRDSLFAVALGAHAAAAEALWSRACRGLTGPDRAELATLFGYSAYTRGDGPLAGVAFEAALQADPAHRIARLLDAALRTGMRPGDVRKLAVSGRDIAAGLGVDLVIAEPGESHTGTESR</sequence>
<evidence type="ECO:0000313" key="2">
    <source>
        <dbReference type="EMBL" id="PSR59292.1"/>
    </source>
</evidence>
<dbReference type="Pfam" id="PF13830">
    <property type="entry name" value="DUF4192"/>
    <property type="match status" value="1"/>
</dbReference>
<protein>
    <submittedName>
        <fullName evidence="2">DUF4192 domain-containing protein</fullName>
    </submittedName>
</protein>
<feature type="compositionally biased region" description="Polar residues" evidence="1">
    <location>
        <begin position="1"/>
        <end position="10"/>
    </location>
</feature>
<gene>
    <name evidence="2" type="ORF">C8259_27850</name>
</gene>